<organism evidence="2 3">
    <name type="scientific">Microbacterium trichothecenolyticum</name>
    <name type="common">Aureobacterium trichothecenolyticum</name>
    <dbReference type="NCBI Taxonomy" id="69370"/>
    <lineage>
        <taxon>Bacteria</taxon>
        <taxon>Bacillati</taxon>
        <taxon>Actinomycetota</taxon>
        <taxon>Actinomycetes</taxon>
        <taxon>Micrococcales</taxon>
        <taxon>Microbacteriaceae</taxon>
        <taxon>Microbacterium</taxon>
    </lineage>
</organism>
<protein>
    <submittedName>
        <fullName evidence="2">Uncharacterized protein</fullName>
    </submittedName>
</protein>
<sequence>MIDTSDDQTDQQLHALLRAASPHVTEDSGRVRRMLREVAQGHSNSRSRPTRRFKIAAAVTAPLFLLGSATAAYAAAGGWSWYWDASKSNGGASQTESWLPGAQIPDARVIYSLPGGGSCELRMWGFNVTPQPDAPDDILFDPRAADLAREFAASADIATLMDVQSVIEENRSDANWGPNDNGEPEPFGYGTDRYNEDVEYHSAAQEAINDVITGHLESIGVPSNGLGWEGQEVCAGVDE</sequence>
<keyword evidence="1" id="KW-0812">Transmembrane</keyword>
<dbReference type="EMBL" id="JAUTBF010000001">
    <property type="protein sequence ID" value="MDQ1124610.1"/>
    <property type="molecule type" value="Genomic_DNA"/>
</dbReference>
<proteinExistence type="predicted"/>
<keyword evidence="1" id="KW-0472">Membrane</keyword>
<keyword evidence="3" id="KW-1185">Reference proteome</keyword>
<dbReference type="RefSeq" id="WP_307486071.1">
    <property type="nucleotide sequence ID" value="NZ_JAUTBF010000001.1"/>
</dbReference>
<evidence type="ECO:0000256" key="1">
    <source>
        <dbReference type="SAM" id="Phobius"/>
    </source>
</evidence>
<evidence type="ECO:0000313" key="3">
    <source>
        <dbReference type="Proteomes" id="UP001226691"/>
    </source>
</evidence>
<dbReference type="Proteomes" id="UP001226691">
    <property type="component" value="Unassembled WGS sequence"/>
</dbReference>
<comment type="caution">
    <text evidence="2">The sequence shown here is derived from an EMBL/GenBank/DDBJ whole genome shotgun (WGS) entry which is preliminary data.</text>
</comment>
<keyword evidence="1" id="KW-1133">Transmembrane helix</keyword>
<gene>
    <name evidence="2" type="ORF">QE412_003183</name>
</gene>
<evidence type="ECO:0000313" key="2">
    <source>
        <dbReference type="EMBL" id="MDQ1124610.1"/>
    </source>
</evidence>
<reference evidence="2 3" key="1">
    <citation type="submission" date="2023-07" db="EMBL/GenBank/DDBJ databases">
        <title>Functional and genomic diversity of the sorghum phyllosphere microbiome.</title>
        <authorList>
            <person name="Shade A."/>
        </authorList>
    </citation>
    <scope>NUCLEOTIDE SEQUENCE [LARGE SCALE GENOMIC DNA]</scope>
    <source>
        <strain evidence="2 3">SORGH_AS_1207</strain>
    </source>
</reference>
<name>A0ABU0TY72_MICTR</name>
<accession>A0ABU0TY72</accession>
<feature type="transmembrane region" description="Helical" evidence="1">
    <location>
        <begin position="55"/>
        <end position="83"/>
    </location>
</feature>